<dbReference type="OrthoDB" id="9762978at2"/>
<keyword evidence="3 6" id="KW-0812">Transmembrane</keyword>
<keyword evidence="4 6" id="KW-1133">Transmembrane helix</keyword>
<evidence type="ECO:0000256" key="3">
    <source>
        <dbReference type="ARBA" id="ARBA00022692"/>
    </source>
</evidence>
<feature type="transmembrane region" description="Helical" evidence="6">
    <location>
        <begin position="332"/>
        <end position="358"/>
    </location>
</feature>
<dbReference type="GO" id="GO:0005886">
    <property type="term" value="C:plasma membrane"/>
    <property type="evidence" value="ECO:0007669"/>
    <property type="project" value="UniProtKB-SubCell"/>
</dbReference>
<organism evidence="8 9">
    <name type="scientific">Modicisalibacter muralis</name>
    <dbReference type="NCBI Taxonomy" id="119000"/>
    <lineage>
        <taxon>Bacteria</taxon>
        <taxon>Pseudomonadati</taxon>
        <taxon>Pseudomonadota</taxon>
        <taxon>Gammaproteobacteria</taxon>
        <taxon>Oceanospirillales</taxon>
        <taxon>Halomonadaceae</taxon>
        <taxon>Modicisalibacter</taxon>
    </lineage>
</organism>
<accession>A0A1G9G9S0</accession>
<evidence type="ECO:0000256" key="5">
    <source>
        <dbReference type="ARBA" id="ARBA00023136"/>
    </source>
</evidence>
<feature type="transmembrane region" description="Helical" evidence="6">
    <location>
        <begin position="453"/>
        <end position="473"/>
    </location>
</feature>
<dbReference type="Proteomes" id="UP000198654">
    <property type="component" value="Unassembled WGS sequence"/>
</dbReference>
<feature type="transmembrane region" description="Helical" evidence="6">
    <location>
        <begin position="157"/>
        <end position="177"/>
    </location>
</feature>
<feature type="domain" description="Na+/H+ antiporter NhaC-like C-terminal" evidence="7">
    <location>
        <begin position="168"/>
        <end position="471"/>
    </location>
</feature>
<evidence type="ECO:0000256" key="4">
    <source>
        <dbReference type="ARBA" id="ARBA00022989"/>
    </source>
</evidence>
<evidence type="ECO:0000313" key="9">
    <source>
        <dbReference type="Proteomes" id="UP000198654"/>
    </source>
</evidence>
<sequence length="474" mass="50035">MHEYGIWSVIPPVLTIILAITTRQVILSLLMGILLGFLVLADFQLGAALAAASQGLVDVFKSDSSAKVLLFGLMVGAVIHLAKVTRGMQGLILLLTERTRLVRGPVTSQVLGMCLAGLIFIESNTSLLTAGTVTQSLGSRYRVSREQLAYVIRNTGLSVWSSVIFNGWGAAMMAIIAAQIQQGFISGSPVAILAHSIVYNVFAWVSLAFILVSIFTRFAFPGMRRANSRAAAGVELREGATPLIDDEEPRHKECLPSASNLLVPLLAMIATVPVGLYITGDGAFNAGSGATSVLWGVLVGQLAGAVHYIFIKRLLTINEFFNELLEGYKSMIPLAVIMTLAFMIGTIAGALNVGGYIAGQVDAFISPSFAAALIFAIACAISLSTGTSWGTFSIMIPIGIQVAVSLGADPYLVIGAAISGSIFGDAVSPISDTGIVTSMATRNDLMDHIRTQLPYCFAAGLVTLAIFMVIGLLW</sequence>
<keyword evidence="2" id="KW-1003">Cell membrane</keyword>
<comment type="subcellular location">
    <subcellularLocation>
        <location evidence="1">Cell membrane</location>
        <topology evidence="1">Multi-pass membrane protein</topology>
    </subcellularLocation>
</comment>
<evidence type="ECO:0000256" key="1">
    <source>
        <dbReference type="ARBA" id="ARBA00004651"/>
    </source>
</evidence>
<dbReference type="InterPro" id="IPR018461">
    <property type="entry name" value="Na/H_Antiport_NhaC-like_C"/>
</dbReference>
<evidence type="ECO:0000259" key="7">
    <source>
        <dbReference type="Pfam" id="PF03553"/>
    </source>
</evidence>
<feature type="transmembrane region" description="Helical" evidence="6">
    <location>
        <begin position="197"/>
        <end position="220"/>
    </location>
</feature>
<dbReference type="PANTHER" id="PTHR43478:SF1">
    <property type="entry name" value="NA+_H+ ANTIPORTER NHAC-LIKE C-TERMINAL DOMAIN-CONTAINING PROTEIN"/>
    <property type="match status" value="1"/>
</dbReference>
<gene>
    <name evidence="8" type="ORF">SAMN05661010_00640</name>
</gene>
<feature type="transmembrane region" description="Helical" evidence="6">
    <location>
        <begin position="292"/>
        <end position="311"/>
    </location>
</feature>
<dbReference type="RefSeq" id="WP_089725397.1">
    <property type="nucleotide sequence ID" value="NZ_FNGI01000001.1"/>
</dbReference>
<dbReference type="AlphaFoldDB" id="A0A1G9G9S0"/>
<name>A0A1G9G9S0_9GAMM</name>
<keyword evidence="5 6" id="KW-0472">Membrane</keyword>
<feature type="transmembrane region" description="Helical" evidence="6">
    <location>
        <begin position="29"/>
        <end position="52"/>
    </location>
</feature>
<dbReference type="EMBL" id="FNGI01000001">
    <property type="protein sequence ID" value="SDK97406.1"/>
    <property type="molecule type" value="Genomic_DNA"/>
</dbReference>
<feature type="transmembrane region" description="Helical" evidence="6">
    <location>
        <begin position="6"/>
        <end position="22"/>
    </location>
</feature>
<evidence type="ECO:0000256" key="6">
    <source>
        <dbReference type="SAM" id="Phobius"/>
    </source>
</evidence>
<evidence type="ECO:0000256" key="2">
    <source>
        <dbReference type="ARBA" id="ARBA00022475"/>
    </source>
</evidence>
<dbReference type="PANTHER" id="PTHR43478">
    <property type="entry name" value="NA+/H+ ANTIPORTER-RELATED"/>
    <property type="match status" value="1"/>
</dbReference>
<dbReference type="STRING" id="119000.SAMN05661010_00640"/>
<reference evidence="8 9" key="1">
    <citation type="submission" date="2016-10" db="EMBL/GenBank/DDBJ databases">
        <authorList>
            <person name="de Groot N.N."/>
        </authorList>
    </citation>
    <scope>NUCLEOTIDE SEQUENCE [LARGE SCALE GENOMIC DNA]</scope>
    <source>
        <strain evidence="8 9">DSM 14789</strain>
    </source>
</reference>
<evidence type="ECO:0000313" key="8">
    <source>
        <dbReference type="EMBL" id="SDK97406.1"/>
    </source>
</evidence>
<feature type="transmembrane region" description="Helical" evidence="6">
    <location>
        <begin position="261"/>
        <end position="280"/>
    </location>
</feature>
<proteinExistence type="predicted"/>
<dbReference type="Pfam" id="PF03553">
    <property type="entry name" value="Na_H_antiporter"/>
    <property type="match status" value="1"/>
</dbReference>
<keyword evidence="9" id="KW-1185">Reference proteome</keyword>
<feature type="transmembrane region" description="Helical" evidence="6">
    <location>
        <begin position="364"/>
        <end position="385"/>
    </location>
</feature>
<feature type="transmembrane region" description="Helical" evidence="6">
    <location>
        <begin position="64"/>
        <end position="82"/>
    </location>
</feature>
<protein>
    <submittedName>
        <fullName evidence="8">Na+/H+ antiporter NhaC</fullName>
    </submittedName>
</protein>